<dbReference type="InterPro" id="IPR003386">
    <property type="entry name" value="LACT/PDAT_acylTrfase"/>
</dbReference>
<dbReference type="InterPro" id="IPR029058">
    <property type="entry name" value="AB_hydrolase_fold"/>
</dbReference>
<proteinExistence type="predicted"/>
<dbReference type="PANTHER" id="PTHR11440">
    <property type="entry name" value="LECITHIN-CHOLESTEROL ACYLTRANSFERASE-RELATED"/>
    <property type="match status" value="1"/>
</dbReference>
<evidence type="ECO:0000313" key="1">
    <source>
        <dbReference type="EMBL" id="OTW47933.1"/>
    </source>
</evidence>
<keyword evidence="1" id="KW-0012">Acyltransferase</keyword>
<dbReference type="EMBL" id="NFCF01000073">
    <property type="protein sequence ID" value="OTW47933.1"/>
    <property type="molecule type" value="Genomic_DNA"/>
</dbReference>
<name>A0A242W710_BACTU</name>
<dbReference type="Proteomes" id="UP000195152">
    <property type="component" value="Unassembled WGS sequence"/>
</dbReference>
<dbReference type="RefSeq" id="WP_000785164.1">
    <property type="nucleotide sequence ID" value="NZ_NFCF01000073.1"/>
</dbReference>
<organism evidence="1 2">
    <name type="scientific">Bacillus thuringiensis serovar mexicanensis</name>
    <dbReference type="NCBI Taxonomy" id="180868"/>
    <lineage>
        <taxon>Bacteria</taxon>
        <taxon>Bacillati</taxon>
        <taxon>Bacillota</taxon>
        <taxon>Bacilli</taxon>
        <taxon>Bacillales</taxon>
        <taxon>Bacillaceae</taxon>
        <taxon>Bacillus</taxon>
        <taxon>Bacillus cereus group</taxon>
    </lineage>
</organism>
<dbReference type="GO" id="GO:0008374">
    <property type="term" value="F:O-acyltransferase activity"/>
    <property type="evidence" value="ECO:0007669"/>
    <property type="project" value="InterPro"/>
</dbReference>
<protein>
    <submittedName>
        <fullName evidence="1">Acyltransferase</fullName>
    </submittedName>
</protein>
<evidence type="ECO:0000313" key="2">
    <source>
        <dbReference type="Proteomes" id="UP000195152"/>
    </source>
</evidence>
<dbReference type="AlphaFoldDB" id="A0A242W710"/>
<dbReference type="GO" id="GO:0006629">
    <property type="term" value="P:lipid metabolic process"/>
    <property type="evidence" value="ECO:0007669"/>
    <property type="project" value="InterPro"/>
</dbReference>
<dbReference type="SUPFAM" id="SSF53474">
    <property type="entry name" value="alpha/beta-Hydrolases"/>
    <property type="match status" value="1"/>
</dbReference>
<sequence>MADRRIGILIIPGTMGSVLKQEGKKVWPINYGSYEHYANTLTPVSKEVEPARLLITYQRLKLALQHNFPTVTEFIYDWRVNNIDHISLLKGKISSMDVDEVYIVAHSMGGIISKLCLNEYKDDPEIKKVKKLITLGTPWKGSMESVRTLLYGSRVPDKYLKFIDKEAAKKVCKHFPSVYQLLPTNDFLSRLKAIDCVPYFLNDRYFDEFDDFFQGVMHEEFSENHSFDGVFNDYYKLLNEDISDDIELHEIIGVGKPTIKIICENTRKEPYVYYDEGDGTVPLLSAYSNLSERENYFAYFVNGASHNGMPYKGEILTLIKDIIRGNEFHQNDSIFNDLDSAYYKKFSGYISKIACPVDISIRDNDGNIIYGNIETIDSDEIRDLMQTDYEVDDIGSTTYVIFNDNDETSINNFNGLVIDAYDKGLTSISLEKYEDGQITERKAFKAFEIDVDLQAEFLLKEETEQSSLVLKKDGEIQKTLELDDVAIDEGQVKLPSTSIDFLGEHLKYLDEKEVYIGKDSITLHVTDIVAGDFEPKQTHILINDVEYIIEDGSLNLDANILAHGKNEIEYFTIDEYDYTEKKKKVILYYFHNVASKVEFLFKDQFYLVHLTEDAVYSRVASVYGLQGIKPDYNFKNTEGVAGYQVVYHGIDREVEIKYVDFFGEEASFHFIIDEQIAKKIVKGSAAVSDVEKFVEKLNLEDVKYQFRIKQKVGNHKVLNDIHLNKCHALEISSETSFVQIIKNVELDVSFETSSEHISINSDIENYDFIFKVLDIDQQYVLDLELTSRFTFTIDEGPQKENREIVENFDVEYLPGSGSYKLVLALKNLKELLSGYWKPENKILGIAKLEIISVKNSASIRSMNIKIAQ</sequence>
<gene>
    <name evidence="1" type="ORF">BK699_12150</name>
</gene>
<keyword evidence="1" id="KW-0808">Transferase</keyword>
<accession>A0A242W710</accession>
<dbReference type="Gene3D" id="3.40.50.1820">
    <property type="entry name" value="alpha/beta hydrolase"/>
    <property type="match status" value="1"/>
</dbReference>
<dbReference type="Pfam" id="PF02450">
    <property type="entry name" value="LCAT"/>
    <property type="match status" value="1"/>
</dbReference>
<reference evidence="1 2" key="1">
    <citation type="submission" date="2016-10" db="EMBL/GenBank/DDBJ databases">
        <title>Comparative genomics of Bacillus thuringiensis reveals a path to pathogens against multiple invertebrate hosts.</title>
        <authorList>
            <person name="Zheng J."/>
            <person name="Gao Q."/>
            <person name="Liu H."/>
            <person name="Peng D."/>
            <person name="Ruan L."/>
            <person name="Sun M."/>
        </authorList>
    </citation>
    <scope>NUCLEOTIDE SEQUENCE [LARGE SCALE GENOMIC DNA]</scope>
    <source>
        <strain evidence="1">BGSC 4AC1</strain>
    </source>
</reference>
<comment type="caution">
    <text evidence="1">The sequence shown here is derived from an EMBL/GenBank/DDBJ whole genome shotgun (WGS) entry which is preliminary data.</text>
</comment>